<comment type="similarity">
    <text evidence="1 4">Belongs to the peptidase A1 family.</text>
</comment>
<evidence type="ECO:0000256" key="3">
    <source>
        <dbReference type="PIRSR" id="PIRSR601461-1"/>
    </source>
</evidence>
<dbReference type="Gene3D" id="2.40.70.10">
    <property type="entry name" value="Acid Proteases"/>
    <property type="match status" value="2"/>
</dbReference>
<dbReference type="InterPro" id="IPR034164">
    <property type="entry name" value="Pepsin-like_dom"/>
</dbReference>
<name>A0AAW0FLZ8_9APHY</name>
<evidence type="ECO:0000313" key="7">
    <source>
        <dbReference type="EMBL" id="KAK7680342.1"/>
    </source>
</evidence>
<dbReference type="EMBL" id="JASBNA010000050">
    <property type="protein sequence ID" value="KAK7680342.1"/>
    <property type="molecule type" value="Genomic_DNA"/>
</dbReference>
<keyword evidence="4" id="KW-0645">Protease</keyword>
<feature type="chain" id="PRO_5043721087" description="Peptidase A1 domain-containing protein" evidence="5">
    <location>
        <begin position="21"/>
        <end position="432"/>
    </location>
</feature>
<dbReference type="InterPro" id="IPR033121">
    <property type="entry name" value="PEPTIDASE_A1"/>
</dbReference>
<sequence>MQRWIAIALLLATTVGAHLAVTITKSPVSLPFARRINATSIQNLLKIDQARAKALKTRTKAQRGSNKVSASAAAFGIPATNQAVDYILNVGVGDPPTEFDLLVDTGSSNTWVGAGKQFTVTDTTLITNDLVEVIYGSGFVLGKSPPPPPTVDKTIHVRQGQEVFDQITLAPGFVISNQSIGVAIEDAGFDGVDGIIGIGPTDLTCATLFPDTSDCPATVTDNAFAQGLIESSLVGISFEPTTELETTNGEISFGGVDTSKFTGDITFVPLTTSAPANEFVGIDQTITYGAAGTPILPSTSGITDTGTTLLLIATDAITAYQNVTGAVPDNNTGLLRLTPAQFANLESLFFTIGDTTFEFTPNAQAWPRALNTAIGGTTDFVYLIVGDLGSNLGEGIDFIDGMTFLERFYTVFDSANNQFGIATTPFTQATTN</sequence>
<dbReference type="PANTHER" id="PTHR47966">
    <property type="entry name" value="BETA-SITE APP-CLEAVING ENZYME, ISOFORM A-RELATED"/>
    <property type="match status" value="1"/>
</dbReference>
<feature type="active site" evidence="3">
    <location>
        <position position="104"/>
    </location>
</feature>
<dbReference type="InterPro" id="IPR001969">
    <property type="entry name" value="Aspartic_peptidase_AS"/>
</dbReference>
<proteinExistence type="inferred from homology"/>
<evidence type="ECO:0000256" key="1">
    <source>
        <dbReference type="ARBA" id="ARBA00007447"/>
    </source>
</evidence>
<evidence type="ECO:0000313" key="8">
    <source>
        <dbReference type="Proteomes" id="UP001385951"/>
    </source>
</evidence>
<keyword evidence="5" id="KW-0732">Signal</keyword>
<feature type="active site" evidence="3">
    <location>
        <position position="304"/>
    </location>
</feature>
<dbReference type="AlphaFoldDB" id="A0AAW0FLZ8"/>
<dbReference type="InterPro" id="IPR001461">
    <property type="entry name" value="Aspartic_peptidase_A1"/>
</dbReference>
<dbReference type="InterPro" id="IPR021109">
    <property type="entry name" value="Peptidase_aspartic_dom_sf"/>
</dbReference>
<keyword evidence="4" id="KW-0378">Hydrolase</keyword>
<dbReference type="Proteomes" id="UP001385951">
    <property type="component" value="Unassembled WGS sequence"/>
</dbReference>
<feature type="signal peptide" evidence="5">
    <location>
        <begin position="1"/>
        <end position="20"/>
    </location>
</feature>
<evidence type="ECO:0000259" key="6">
    <source>
        <dbReference type="PROSITE" id="PS51767"/>
    </source>
</evidence>
<gene>
    <name evidence="7" type="ORF">QCA50_016582</name>
</gene>
<dbReference type="PROSITE" id="PS51767">
    <property type="entry name" value="PEPTIDASE_A1"/>
    <property type="match status" value="1"/>
</dbReference>
<dbReference type="Pfam" id="PF00026">
    <property type="entry name" value="Asp"/>
    <property type="match status" value="2"/>
</dbReference>
<dbReference type="PRINTS" id="PR00792">
    <property type="entry name" value="PEPSIN"/>
</dbReference>
<dbReference type="GO" id="GO:0004190">
    <property type="term" value="F:aspartic-type endopeptidase activity"/>
    <property type="evidence" value="ECO:0007669"/>
    <property type="project" value="UniProtKB-KW"/>
</dbReference>
<dbReference type="GO" id="GO:0006508">
    <property type="term" value="P:proteolysis"/>
    <property type="evidence" value="ECO:0007669"/>
    <property type="project" value="UniProtKB-KW"/>
</dbReference>
<reference evidence="7 8" key="1">
    <citation type="submission" date="2022-09" db="EMBL/GenBank/DDBJ databases">
        <authorList>
            <person name="Palmer J.M."/>
        </authorList>
    </citation>
    <scope>NUCLEOTIDE SEQUENCE [LARGE SCALE GENOMIC DNA]</scope>
    <source>
        <strain evidence="7 8">DSM 7382</strain>
    </source>
</reference>
<protein>
    <recommendedName>
        <fullName evidence="6">Peptidase A1 domain-containing protein</fullName>
    </recommendedName>
</protein>
<comment type="caution">
    <text evidence="7">The sequence shown here is derived from an EMBL/GenBank/DDBJ whole genome shotgun (WGS) entry which is preliminary data.</text>
</comment>
<keyword evidence="8" id="KW-1185">Reference proteome</keyword>
<dbReference type="PROSITE" id="PS00141">
    <property type="entry name" value="ASP_PROTEASE"/>
    <property type="match status" value="1"/>
</dbReference>
<evidence type="ECO:0000256" key="2">
    <source>
        <dbReference type="ARBA" id="ARBA00022750"/>
    </source>
</evidence>
<organism evidence="7 8">
    <name type="scientific">Cerrena zonata</name>
    <dbReference type="NCBI Taxonomy" id="2478898"/>
    <lineage>
        <taxon>Eukaryota</taxon>
        <taxon>Fungi</taxon>
        <taxon>Dikarya</taxon>
        <taxon>Basidiomycota</taxon>
        <taxon>Agaricomycotina</taxon>
        <taxon>Agaricomycetes</taxon>
        <taxon>Polyporales</taxon>
        <taxon>Cerrenaceae</taxon>
        <taxon>Cerrena</taxon>
    </lineage>
</organism>
<dbReference type="PANTHER" id="PTHR47966:SF51">
    <property type="entry name" value="BETA-SITE APP-CLEAVING ENZYME, ISOFORM A-RELATED"/>
    <property type="match status" value="1"/>
</dbReference>
<evidence type="ECO:0000256" key="5">
    <source>
        <dbReference type="SAM" id="SignalP"/>
    </source>
</evidence>
<accession>A0AAW0FLZ8</accession>
<feature type="domain" description="Peptidase A1" evidence="6">
    <location>
        <begin position="86"/>
        <end position="422"/>
    </location>
</feature>
<dbReference type="SUPFAM" id="SSF50630">
    <property type="entry name" value="Acid proteases"/>
    <property type="match status" value="1"/>
</dbReference>
<evidence type="ECO:0000256" key="4">
    <source>
        <dbReference type="RuleBase" id="RU000454"/>
    </source>
</evidence>
<keyword evidence="2 4" id="KW-0064">Aspartyl protease</keyword>
<dbReference type="CDD" id="cd05471">
    <property type="entry name" value="pepsin_like"/>
    <property type="match status" value="1"/>
</dbReference>